<evidence type="ECO:0000313" key="2">
    <source>
        <dbReference type="EMBL" id="KAG5572266.1"/>
    </source>
</evidence>
<evidence type="ECO:0000313" key="3">
    <source>
        <dbReference type="Proteomes" id="UP000824120"/>
    </source>
</evidence>
<name>A0A9J5W9M5_SOLCO</name>
<dbReference type="EMBL" id="JACXVP010000012">
    <property type="protein sequence ID" value="KAG5572266.1"/>
    <property type="molecule type" value="Genomic_DNA"/>
</dbReference>
<sequence>MSCMLILKDHSVNLLIILFFIIIMLKVTIELLYGVARLNLIESFSSFDIQKIMRMIALYSNDFDELSMCALENKLANNQDITFRVGGMFMISIKGSQIYLNF</sequence>
<accession>A0A9J5W9M5</accession>
<dbReference type="Proteomes" id="UP000824120">
    <property type="component" value="Chromosome 12"/>
</dbReference>
<dbReference type="OrthoDB" id="1290529at2759"/>
<keyword evidence="1" id="KW-1133">Transmembrane helix</keyword>
<organism evidence="2 3">
    <name type="scientific">Solanum commersonii</name>
    <name type="common">Commerson's wild potato</name>
    <name type="synonym">Commerson's nightshade</name>
    <dbReference type="NCBI Taxonomy" id="4109"/>
    <lineage>
        <taxon>Eukaryota</taxon>
        <taxon>Viridiplantae</taxon>
        <taxon>Streptophyta</taxon>
        <taxon>Embryophyta</taxon>
        <taxon>Tracheophyta</taxon>
        <taxon>Spermatophyta</taxon>
        <taxon>Magnoliopsida</taxon>
        <taxon>eudicotyledons</taxon>
        <taxon>Gunneridae</taxon>
        <taxon>Pentapetalae</taxon>
        <taxon>asterids</taxon>
        <taxon>lamiids</taxon>
        <taxon>Solanales</taxon>
        <taxon>Solanaceae</taxon>
        <taxon>Solanoideae</taxon>
        <taxon>Solaneae</taxon>
        <taxon>Solanum</taxon>
    </lineage>
</organism>
<reference evidence="2 3" key="1">
    <citation type="submission" date="2020-09" db="EMBL/GenBank/DDBJ databases">
        <title>De no assembly of potato wild relative species, Solanum commersonii.</title>
        <authorList>
            <person name="Cho K."/>
        </authorList>
    </citation>
    <scope>NUCLEOTIDE SEQUENCE [LARGE SCALE GENOMIC DNA]</scope>
    <source>
        <strain evidence="2">LZ3.2</strain>
        <tissue evidence="2">Leaf</tissue>
    </source>
</reference>
<feature type="transmembrane region" description="Helical" evidence="1">
    <location>
        <begin position="12"/>
        <end position="36"/>
    </location>
</feature>
<keyword evidence="1" id="KW-0472">Membrane</keyword>
<proteinExistence type="predicted"/>
<protein>
    <submittedName>
        <fullName evidence="2">Uncharacterized protein</fullName>
    </submittedName>
</protein>
<dbReference type="AlphaFoldDB" id="A0A9J5W9M5"/>
<evidence type="ECO:0000256" key="1">
    <source>
        <dbReference type="SAM" id="Phobius"/>
    </source>
</evidence>
<comment type="caution">
    <text evidence="2">The sequence shown here is derived from an EMBL/GenBank/DDBJ whole genome shotgun (WGS) entry which is preliminary data.</text>
</comment>
<gene>
    <name evidence="2" type="ORF">H5410_062032</name>
</gene>
<keyword evidence="3" id="KW-1185">Reference proteome</keyword>
<keyword evidence="1" id="KW-0812">Transmembrane</keyword>